<comment type="caution">
    <text evidence="2">The sequence shown here is derived from an EMBL/GenBank/DDBJ whole genome shotgun (WGS) entry which is preliminary data.</text>
</comment>
<dbReference type="PROSITE" id="PS51354">
    <property type="entry name" value="GLUTAREDOXIN_2"/>
    <property type="match status" value="1"/>
</dbReference>
<reference evidence="2 3" key="1">
    <citation type="submission" date="2019-11" db="EMBL/GenBank/DDBJ databases">
        <title>Genome sequences of 17 halophilic strains isolated from different environments.</title>
        <authorList>
            <person name="Furrow R.E."/>
        </authorList>
    </citation>
    <scope>NUCLEOTIDE SEQUENCE [LARGE SCALE GENOMIC DNA]</scope>
    <source>
        <strain evidence="2 3">22506_14_FS</strain>
    </source>
</reference>
<dbReference type="SUPFAM" id="SSF52833">
    <property type="entry name" value="Thioredoxin-like"/>
    <property type="match status" value="1"/>
</dbReference>
<dbReference type="InterPro" id="IPR036249">
    <property type="entry name" value="Thioredoxin-like_sf"/>
</dbReference>
<dbReference type="Gene3D" id="3.40.30.10">
    <property type="entry name" value="Glutaredoxin"/>
    <property type="match status" value="1"/>
</dbReference>
<dbReference type="CDD" id="cd02976">
    <property type="entry name" value="NrdH"/>
    <property type="match status" value="1"/>
</dbReference>
<dbReference type="GO" id="GO:0045454">
    <property type="term" value="P:cell redox homeostasis"/>
    <property type="evidence" value="ECO:0007669"/>
    <property type="project" value="TreeGrafter"/>
</dbReference>
<dbReference type="RefSeq" id="WP_160919412.1">
    <property type="nucleotide sequence ID" value="NZ_WMEY01000003.1"/>
</dbReference>
<dbReference type="InterPro" id="IPR051548">
    <property type="entry name" value="Grx-like_ET"/>
</dbReference>
<dbReference type="InterPro" id="IPR002109">
    <property type="entry name" value="Glutaredoxin"/>
</dbReference>
<dbReference type="PANTHER" id="PTHR34386">
    <property type="entry name" value="GLUTAREDOXIN"/>
    <property type="match status" value="1"/>
</dbReference>
<evidence type="ECO:0000313" key="2">
    <source>
        <dbReference type="EMBL" id="MYL63945.1"/>
    </source>
</evidence>
<evidence type="ECO:0000313" key="3">
    <source>
        <dbReference type="Proteomes" id="UP000447833"/>
    </source>
</evidence>
<name>A0A845EZN7_9BACL</name>
<accession>A0A845EZN7</accession>
<dbReference type="Pfam" id="PF00462">
    <property type="entry name" value="Glutaredoxin"/>
    <property type="match status" value="1"/>
</dbReference>
<feature type="domain" description="Glutaredoxin" evidence="1">
    <location>
        <begin position="4"/>
        <end position="63"/>
    </location>
</feature>
<dbReference type="NCBIfam" id="TIGR02196">
    <property type="entry name" value="GlrX_YruB"/>
    <property type="match status" value="1"/>
</dbReference>
<sequence>MKNVKLYTQPACPPCEFVKNYFQMHGVKYDLLNIKENQAARNELINEHGSMSTPTIVIDGEVIIGFEQERVDELLDLSSSKIKD</sequence>
<gene>
    <name evidence="2" type="ORF">GLW07_11315</name>
</gene>
<organism evidence="2 3">
    <name type="scientific">Guptibacillus hwajinpoensis</name>
    <dbReference type="NCBI Taxonomy" id="208199"/>
    <lineage>
        <taxon>Bacteria</taxon>
        <taxon>Bacillati</taxon>
        <taxon>Bacillota</taxon>
        <taxon>Bacilli</taxon>
        <taxon>Bacillales</taxon>
        <taxon>Guptibacillaceae</taxon>
        <taxon>Guptibacillus</taxon>
    </lineage>
</organism>
<dbReference type="AlphaFoldDB" id="A0A845EZN7"/>
<dbReference type="Proteomes" id="UP000447833">
    <property type="component" value="Unassembled WGS sequence"/>
</dbReference>
<dbReference type="PANTHER" id="PTHR34386:SF1">
    <property type="entry name" value="GLUTAREDOXIN-LIKE PROTEIN NRDH"/>
    <property type="match status" value="1"/>
</dbReference>
<dbReference type="EMBL" id="WMEY01000003">
    <property type="protein sequence ID" value="MYL63945.1"/>
    <property type="molecule type" value="Genomic_DNA"/>
</dbReference>
<evidence type="ECO:0000259" key="1">
    <source>
        <dbReference type="Pfam" id="PF00462"/>
    </source>
</evidence>
<protein>
    <submittedName>
        <fullName evidence="2">NrdH-redoxin</fullName>
    </submittedName>
</protein>
<dbReference type="GO" id="GO:0009055">
    <property type="term" value="F:electron transfer activity"/>
    <property type="evidence" value="ECO:0007669"/>
    <property type="project" value="TreeGrafter"/>
</dbReference>
<proteinExistence type="predicted"/>
<dbReference type="InterPro" id="IPR011911">
    <property type="entry name" value="GlrX_YruB"/>
</dbReference>